<name>A0AAV7PBS4_PLEWA</name>
<proteinExistence type="predicted"/>
<dbReference type="EMBL" id="JANPWB010000011">
    <property type="protein sequence ID" value="KAJ1125204.1"/>
    <property type="molecule type" value="Genomic_DNA"/>
</dbReference>
<organism evidence="1 2">
    <name type="scientific">Pleurodeles waltl</name>
    <name type="common">Iberian ribbed newt</name>
    <dbReference type="NCBI Taxonomy" id="8319"/>
    <lineage>
        <taxon>Eukaryota</taxon>
        <taxon>Metazoa</taxon>
        <taxon>Chordata</taxon>
        <taxon>Craniata</taxon>
        <taxon>Vertebrata</taxon>
        <taxon>Euteleostomi</taxon>
        <taxon>Amphibia</taxon>
        <taxon>Batrachia</taxon>
        <taxon>Caudata</taxon>
        <taxon>Salamandroidea</taxon>
        <taxon>Salamandridae</taxon>
        <taxon>Pleurodelinae</taxon>
        <taxon>Pleurodeles</taxon>
    </lineage>
</organism>
<protein>
    <submittedName>
        <fullName evidence="1">Uncharacterized protein</fullName>
    </submittedName>
</protein>
<dbReference type="Proteomes" id="UP001066276">
    <property type="component" value="Chromosome 7"/>
</dbReference>
<gene>
    <name evidence="1" type="ORF">NDU88_003639</name>
</gene>
<reference evidence="1" key="1">
    <citation type="journal article" date="2022" name="bioRxiv">
        <title>Sequencing and chromosome-scale assembly of the giantPleurodeles waltlgenome.</title>
        <authorList>
            <person name="Brown T."/>
            <person name="Elewa A."/>
            <person name="Iarovenko S."/>
            <person name="Subramanian E."/>
            <person name="Araus A.J."/>
            <person name="Petzold A."/>
            <person name="Susuki M."/>
            <person name="Suzuki K.-i.T."/>
            <person name="Hayashi T."/>
            <person name="Toyoda A."/>
            <person name="Oliveira C."/>
            <person name="Osipova E."/>
            <person name="Leigh N.D."/>
            <person name="Simon A."/>
            <person name="Yun M.H."/>
        </authorList>
    </citation>
    <scope>NUCLEOTIDE SEQUENCE</scope>
    <source>
        <strain evidence="1">20211129_DDA</strain>
        <tissue evidence="1">Liver</tissue>
    </source>
</reference>
<evidence type="ECO:0000313" key="2">
    <source>
        <dbReference type="Proteomes" id="UP001066276"/>
    </source>
</evidence>
<comment type="caution">
    <text evidence="1">The sequence shown here is derived from an EMBL/GenBank/DDBJ whole genome shotgun (WGS) entry which is preliminary data.</text>
</comment>
<accession>A0AAV7PBS4</accession>
<dbReference type="AlphaFoldDB" id="A0AAV7PBS4"/>
<evidence type="ECO:0000313" key="1">
    <source>
        <dbReference type="EMBL" id="KAJ1125204.1"/>
    </source>
</evidence>
<keyword evidence="2" id="KW-1185">Reference proteome</keyword>
<sequence length="89" mass="10146">MIKKKKPQHQLQSSNIALAGDGLKSDYSAVPGLEGNQAGNMVRGYLGSLMQPHWKRSFKELWYMKKKLGQTADKPNRLIENFRGLFVRL</sequence>